<dbReference type="InterPro" id="IPR044865">
    <property type="entry name" value="MRH_dom"/>
</dbReference>
<protein>
    <recommendedName>
        <fullName evidence="9">MRH domain-containing protein</fullName>
    </recommendedName>
</protein>
<dbReference type="Pfam" id="PF23032">
    <property type="entry name" value="GBD_ELAPOR1-like_3rd"/>
    <property type="match status" value="1"/>
</dbReference>
<dbReference type="AlphaFoldDB" id="A0AAE1PL03"/>
<dbReference type="PANTHER" id="PTHR22727:SF15">
    <property type="entry name" value="MRH DOMAIN-CONTAINING PROTEIN"/>
    <property type="match status" value="1"/>
</dbReference>
<dbReference type="SUPFAM" id="SSF50911">
    <property type="entry name" value="Mannose 6-phosphate receptor domain"/>
    <property type="match status" value="1"/>
</dbReference>
<feature type="domain" description="MRH" evidence="9">
    <location>
        <begin position="638"/>
        <end position="833"/>
    </location>
</feature>
<dbReference type="Pfam" id="PF23087">
    <property type="entry name" value="MRH_ELAPOR1_9th"/>
    <property type="match status" value="1"/>
</dbReference>
<evidence type="ECO:0000256" key="7">
    <source>
        <dbReference type="SAM" id="Phobius"/>
    </source>
</evidence>
<keyword evidence="7" id="KW-0472">Membrane</keyword>
<name>A0AAE1PL03_9EUCA</name>
<keyword evidence="11" id="KW-1185">Reference proteome</keyword>
<comment type="subcellular location">
    <subcellularLocation>
        <location evidence="1">Cell membrane</location>
        <topology evidence="1">Single-pass type I membrane protein</topology>
    </subcellularLocation>
</comment>
<evidence type="ECO:0000313" key="10">
    <source>
        <dbReference type="EMBL" id="KAK4309057.1"/>
    </source>
</evidence>
<dbReference type="SMART" id="SM01411">
    <property type="entry name" value="Ephrin_rec_like"/>
    <property type="match status" value="2"/>
</dbReference>
<dbReference type="Pfam" id="PF23091">
    <property type="entry name" value="TNFR_ELAPOR1_6th"/>
    <property type="match status" value="1"/>
</dbReference>
<dbReference type="InterPro" id="IPR056608">
    <property type="entry name" value="Elapor1/2_GBD"/>
</dbReference>
<dbReference type="InterPro" id="IPR009011">
    <property type="entry name" value="Man6P_isomerase_rcpt-bd_dom_sf"/>
</dbReference>
<evidence type="ECO:0000256" key="6">
    <source>
        <dbReference type="ARBA" id="ARBA00023180"/>
    </source>
</evidence>
<evidence type="ECO:0000256" key="1">
    <source>
        <dbReference type="ARBA" id="ARBA00004251"/>
    </source>
</evidence>
<keyword evidence="4 8" id="KW-0732">Signal</keyword>
<comment type="caution">
    <text evidence="10">The sequence shown here is derived from an EMBL/GenBank/DDBJ whole genome shotgun (WGS) entry which is preliminary data.</text>
</comment>
<evidence type="ECO:0000313" key="11">
    <source>
        <dbReference type="Proteomes" id="UP001292094"/>
    </source>
</evidence>
<keyword evidence="5" id="KW-1015">Disulfide bond</keyword>
<evidence type="ECO:0000256" key="5">
    <source>
        <dbReference type="ARBA" id="ARBA00023157"/>
    </source>
</evidence>
<dbReference type="EMBL" id="JAWZYT010001807">
    <property type="protein sequence ID" value="KAK4309057.1"/>
    <property type="molecule type" value="Genomic_DNA"/>
</dbReference>
<dbReference type="Pfam" id="PF23031">
    <property type="entry name" value="GBD_ELAPOR1"/>
    <property type="match status" value="1"/>
</dbReference>
<keyword evidence="7" id="KW-0812">Transmembrane</keyword>
<keyword evidence="3" id="KW-1003">Cell membrane</keyword>
<accession>A0AAE1PL03</accession>
<evidence type="ECO:0000259" key="9">
    <source>
        <dbReference type="PROSITE" id="PS51914"/>
    </source>
</evidence>
<keyword evidence="6" id="KW-0325">Glycoprotein</keyword>
<feature type="signal peptide" evidence="8">
    <location>
        <begin position="1"/>
        <end position="19"/>
    </location>
</feature>
<feature type="transmembrane region" description="Helical" evidence="7">
    <location>
        <begin position="881"/>
        <end position="905"/>
    </location>
</feature>
<organism evidence="10 11">
    <name type="scientific">Petrolisthes manimaculis</name>
    <dbReference type="NCBI Taxonomy" id="1843537"/>
    <lineage>
        <taxon>Eukaryota</taxon>
        <taxon>Metazoa</taxon>
        <taxon>Ecdysozoa</taxon>
        <taxon>Arthropoda</taxon>
        <taxon>Crustacea</taxon>
        <taxon>Multicrustacea</taxon>
        <taxon>Malacostraca</taxon>
        <taxon>Eumalacostraca</taxon>
        <taxon>Eucarida</taxon>
        <taxon>Decapoda</taxon>
        <taxon>Pleocyemata</taxon>
        <taxon>Anomura</taxon>
        <taxon>Galatheoidea</taxon>
        <taxon>Porcellanidae</taxon>
        <taxon>Petrolisthes</taxon>
    </lineage>
</organism>
<evidence type="ECO:0000256" key="8">
    <source>
        <dbReference type="SAM" id="SignalP"/>
    </source>
</evidence>
<dbReference type="Proteomes" id="UP001292094">
    <property type="component" value="Unassembled WGS sequence"/>
</dbReference>
<dbReference type="GO" id="GO:0005886">
    <property type="term" value="C:plasma membrane"/>
    <property type="evidence" value="ECO:0007669"/>
    <property type="project" value="UniProtKB-SubCell"/>
</dbReference>
<dbReference type="InterPro" id="IPR009030">
    <property type="entry name" value="Growth_fac_rcpt_cys_sf"/>
</dbReference>
<comment type="similarity">
    <text evidence="2">Belongs to the ELAPOR family.</text>
</comment>
<dbReference type="InterPro" id="IPR056610">
    <property type="entry name" value="Elapor1/2_TNFR-like"/>
</dbReference>
<sequence>MWLCVLVVCLVSYGVQVDALKTCQPSDFHYEFTECDHKGGRWRVSVPEPGVCQGGTPNPPKRTADCSVSCDPGWYFDLSELVCEMCPNGTYSLGGGVHYETWEHLPEGFSSYTEAFRSAFTLGRRHGEVDCSEYGWQTKGDVLASKGGQCAAILVYTVKLVKPGAVRYTYQYTDQDIIFEFEAQDEECQSLEDADEYKFPSVTREGQWVTRTVNLNPGLNVLHWKTIGIETRGSSRPVLIKSIQISGVAHSSACSPCPAGTYSGPGAHQCQECPEGSYAPKGASACLPCDHVTEYAPKGSAKCLKRPPCTSQDYYEIDSACDEKNQTRATYRWVEPRVCREQVKGSVSLPPSGELKTCPPCNPGMHYTAGQGCVFCGREEHSDGLSPCRPCPPSTAPNYGYQYQWWTAMPPNMAATCMSADDMGCSTMDGWQVGGDHIHSGRGHADDAYLVLSLKVGGFRGREGFVSGRPMEVGRISFTFELSCASDCEFVFMEASTKKGVTVLQRWTGAQPRQYYSYLVTRNDSYTFSWAFQKVSWEKSYQKTGSFRLFESDMAKVFNINVTKTIDGGASSCLPCPQAPAASGCIPCPAGHYIQRNTTECTRCKADTVVTDPLPYGPESCLPCGLGLTAPDHLTCIVQCHLTIDNRTYDLSNISNARSMMGSTLFTSSGTKFFHMFNISLCGNTSVTCANNVSFNMEGEATTVMSRVCRSTIVPGVEGGSESGGSRTGAVATQSVTLGDHLVGVTTNTSLMDITVIEEFREPNASHNDLHFFYTTPLSTRACPNGRTTTVTLRCAPEETGQGRVNLPRQCPDGTCDGCSFHFLWISAHACPECLPEDLMVVHGECKAGKQKVHYITPNHCRAPSGMLHGRFMSCSTRLPFLVEMIVLSTVSVALMLCLLLFCLWKKNQRLEYKYMSLVAKASSKDGMMELPRPESCALDDGEEEEVQFTKYPPKGILSKFRQHKVAPTEGRGLLESVTLTSKDPMT</sequence>
<dbReference type="PANTHER" id="PTHR22727">
    <property type="entry name" value="PROTEIN CBG13728"/>
    <property type="match status" value="1"/>
</dbReference>
<dbReference type="Gene3D" id="2.70.130.10">
    <property type="entry name" value="Mannose-6-phosphate receptor binding domain"/>
    <property type="match status" value="1"/>
</dbReference>
<dbReference type="SUPFAM" id="SSF57184">
    <property type="entry name" value="Growth factor receptor domain"/>
    <property type="match status" value="1"/>
</dbReference>
<dbReference type="InterPro" id="IPR039181">
    <property type="entry name" value="Elapor1/2"/>
</dbReference>
<evidence type="ECO:0000256" key="3">
    <source>
        <dbReference type="ARBA" id="ARBA00022475"/>
    </source>
</evidence>
<feature type="chain" id="PRO_5042181362" description="MRH domain-containing protein" evidence="8">
    <location>
        <begin position="20"/>
        <end position="987"/>
    </location>
</feature>
<dbReference type="InterPro" id="IPR056607">
    <property type="entry name" value="Elapor1/2_MRH"/>
</dbReference>
<dbReference type="InterPro" id="IPR056609">
    <property type="entry name" value="Elapor1-like_3rd"/>
</dbReference>
<proteinExistence type="inferred from homology"/>
<keyword evidence="7" id="KW-1133">Transmembrane helix</keyword>
<reference evidence="10" key="1">
    <citation type="submission" date="2023-11" db="EMBL/GenBank/DDBJ databases">
        <title>Genome assemblies of two species of porcelain crab, Petrolisthes cinctipes and Petrolisthes manimaculis (Anomura: Porcellanidae).</title>
        <authorList>
            <person name="Angst P."/>
        </authorList>
    </citation>
    <scope>NUCLEOTIDE SEQUENCE</scope>
    <source>
        <strain evidence="10">PB745_02</strain>
        <tissue evidence="10">Gill</tissue>
    </source>
</reference>
<dbReference type="PROSITE" id="PS51914">
    <property type="entry name" value="MRH"/>
    <property type="match status" value="1"/>
</dbReference>
<evidence type="ECO:0000256" key="4">
    <source>
        <dbReference type="ARBA" id="ARBA00022729"/>
    </source>
</evidence>
<gene>
    <name evidence="10" type="ORF">Pmani_019316</name>
</gene>
<evidence type="ECO:0000256" key="2">
    <source>
        <dbReference type="ARBA" id="ARBA00007627"/>
    </source>
</evidence>